<evidence type="ECO:0000259" key="4">
    <source>
        <dbReference type="Pfam" id="PF05569"/>
    </source>
</evidence>
<dbReference type="STRING" id="1650663.GCA_001486665_01367"/>
<dbReference type="PANTHER" id="PTHR34978">
    <property type="entry name" value="POSSIBLE SENSOR-TRANSDUCER PROTEIN BLAR"/>
    <property type="match status" value="1"/>
</dbReference>
<keyword evidence="2" id="KW-1133">Transmembrane helix</keyword>
<keyword evidence="2" id="KW-0812">Transmembrane</keyword>
<dbReference type="Pfam" id="PF05569">
    <property type="entry name" value="Peptidase_M56"/>
    <property type="match status" value="1"/>
</dbReference>
<dbReference type="InterPro" id="IPR016047">
    <property type="entry name" value="M23ase_b-sheet_dom"/>
</dbReference>
<dbReference type="AlphaFoldDB" id="A0A4R1QFT3"/>
<dbReference type="SUPFAM" id="SSF51261">
    <property type="entry name" value="Duplicated hybrid motif"/>
    <property type="match status" value="1"/>
</dbReference>
<dbReference type="InterPro" id="IPR011055">
    <property type="entry name" value="Dup_hybrid_motif"/>
</dbReference>
<feature type="transmembrane region" description="Helical" evidence="2">
    <location>
        <begin position="42"/>
        <end position="63"/>
    </location>
</feature>
<name>A0A4R1QFT3_9FIRM</name>
<dbReference type="InterPro" id="IPR052173">
    <property type="entry name" value="Beta-lactam_resp_regulator"/>
</dbReference>
<dbReference type="InterPro" id="IPR008756">
    <property type="entry name" value="Peptidase_M56"/>
</dbReference>
<dbReference type="EMBL" id="SLUM01000052">
    <property type="protein sequence ID" value="TCL49647.1"/>
    <property type="molecule type" value="Genomic_DNA"/>
</dbReference>
<dbReference type="PANTHER" id="PTHR34978:SF3">
    <property type="entry name" value="SLR0241 PROTEIN"/>
    <property type="match status" value="1"/>
</dbReference>
<protein>
    <submittedName>
        <fullName evidence="5">Beta-lactamase regulating signal transducer with metallopeptidase domain</fullName>
    </submittedName>
</protein>
<reference evidence="5 6" key="1">
    <citation type="submission" date="2019-03" db="EMBL/GenBank/DDBJ databases">
        <title>Genomic Encyclopedia of Type Strains, Phase IV (KMG-IV): sequencing the most valuable type-strain genomes for metagenomic binning, comparative biology and taxonomic classification.</title>
        <authorList>
            <person name="Goeker M."/>
        </authorList>
    </citation>
    <scope>NUCLEOTIDE SEQUENCE [LARGE SCALE GENOMIC DNA]</scope>
    <source>
        <strain evidence="5 6">DSM 100451</strain>
    </source>
</reference>
<dbReference type="Pfam" id="PF01551">
    <property type="entry name" value="Peptidase_M23"/>
    <property type="match status" value="1"/>
</dbReference>
<dbReference type="CDD" id="cd12797">
    <property type="entry name" value="M23_peptidase"/>
    <property type="match status" value="1"/>
</dbReference>
<dbReference type="CDD" id="cd07341">
    <property type="entry name" value="M56_BlaR1_MecR1_like"/>
    <property type="match status" value="1"/>
</dbReference>
<feature type="transmembrane region" description="Helical" evidence="2">
    <location>
        <begin position="120"/>
        <end position="138"/>
    </location>
</feature>
<evidence type="ECO:0000256" key="1">
    <source>
        <dbReference type="SAM" id="MobiDB-lite"/>
    </source>
</evidence>
<comment type="caution">
    <text evidence="5">The sequence shown here is derived from an EMBL/GenBank/DDBJ whole genome shotgun (WGS) entry which is preliminary data.</text>
</comment>
<dbReference type="Gene3D" id="2.70.70.10">
    <property type="entry name" value="Glucose Permease (Domain IIA)"/>
    <property type="match status" value="1"/>
</dbReference>
<feature type="domain" description="M23ase beta-sheet core" evidence="3">
    <location>
        <begin position="511"/>
        <end position="601"/>
    </location>
</feature>
<evidence type="ECO:0000313" key="6">
    <source>
        <dbReference type="Proteomes" id="UP000295184"/>
    </source>
</evidence>
<evidence type="ECO:0000259" key="3">
    <source>
        <dbReference type="Pfam" id="PF01551"/>
    </source>
</evidence>
<sequence>MYELFYTWLLPTSLAGALASLLVRALAPLLNRLSWRWQRRAMGCAAGFFLLPVGPLLALLPGIKRSTGLEPVGQALENAAQAAVHTVNISTEPVMTAPLAQPVQPVQPQLAGQLLAVLPWLWALGAVLFTLWQLVGYLRFCRALHRLRGPLSEKEQSLLRRVSLESGHIAPLRAWVCPGVRTPLLVGVLRPELYLPRDMEEEALELALRHELAHLNSGDLWGKAALRLARRIHWFNPVCHWQAARLERVCELACDEAAVRGLNKEQRKAYGRVLLAAAAGPLPAGASGMSAGPENLKARLLALFEQPKASRRQILAAAAGLLAAVCLTACAAAGLSAGEAASSASLAENGLEQLSFLQQQSRQATRETVPAPMPEPEEKPALAEGQASVQWMREEQSVAGQYDYEKDETLLEGQYVIERSAANGLDEVSGWAFYDEQGLLVDYQEVDRITLQTPVKGIVRYNGDLQFIQSVVEKSEVGQTGQQSAESGETTVSLIWPVPGYTYVSRWMNDYHKGADLIAPKGTEVCAMAAGTVTAAGWHYSYGNYVVIEHEGGVRTLYAHLGSLNVGMNDQVEQGAVIGTVGSTGNSTGIHCHVEIYVNGERRGLQEWFPDY</sequence>
<feature type="transmembrane region" description="Helical" evidence="2">
    <location>
        <begin position="6"/>
        <end position="30"/>
    </location>
</feature>
<feature type="region of interest" description="Disordered" evidence="1">
    <location>
        <begin position="359"/>
        <end position="387"/>
    </location>
</feature>
<keyword evidence="2" id="KW-0472">Membrane</keyword>
<evidence type="ECO:0000313" key="5">
    <source>
        <dbReference type="EMBL" id="TCL49647.1"/>
    </source>
</evidence>
<dbReference type="OrthoDB" id="9809488at2"/>
<dbReference type="RefSeq" id="WP_058963816.1">
    <property type="nucleotide sequence ID" value="NZ_CABKVM010000015.1"/>
</dbReference>
<feature type="domain" description="Peptidase M56" evidence="4">
    <location>
        <begin position="12"/>
        <end position="302"/>
    </location>
</feature>
<evidence type="ECO:0000256" key="2">
    <source>
        <dbReference type="SAM" id="Phobius"/>
    </source>
</evidence>
<proteinExistence type="predicted"/>
<accession>A0A4R1QFT3</accession>
<dbReference type="Proteomes" id="UP000295184">
    <property type="component" value="Unassembled WGS sequence"/>
</dbReference>
<feature type="transmembrane region" description="Helical" evidence="2">
    <location>
        <begin position="314"/>
        <end position="335"/>
    </location>
</feature>
<gene>
    <name evidence="5" type="ORF">EDD77_1525</name>
</gene>
<organism evidence="5 6">
    <name type="scientific">Allofournierella massiliensis</name>
    <dbReference type="NCBI Taxonomy" id="1650663"/>
    <lineage>
        <taxon>Bacteria</taxon>
        <taxon>Bacillati</taxon>
        <taxon>Bacillota</taxon>
        <taxon>Clostridia</taxon>
        <taxon>Eubacteriales</taxon>
        <taxon>Oscillospiraceae</taxon>
        <taxon>Allofournierella</taxon>
    </lineage>
</organism>